<keyword evidence="3" id="KW-1185">Reference proteome</keyword>
<protein>
    <submittedName>
        <fullName evidence="2">Uncharacterized protein</fullName>
    </submittedName>
</protein>
<evidence type="ECO:0000313" key="3">
    <source>
        <dbReference type="Proteomes" id="UP001189429"/>
    </source>
</evidence>
<feature type="region of interest" description="Disordered" evidence="1">
    <location>
        <begin position="125"/>
        <end position="144"/>
    </location>
</feature>
<sequence length="144" mass="16445">MEEREERERVRGARGNERGRGTIKKMRQQDCNTLSRPKPPSYKSLQAFLFTAKRLARLTDTPVGATGGEPYARGERRSSSSKRKRRRKEKEEEDSAREPSSEGPSGSQEVVRRALLPALRRRLLLQGRRVELQERGTSGARRSP</sequence>
<feature type="compositionally biased region" description="Basic residues" evidence="1">
    <location>
        <begin position="79"/>
        <end position="88"/>
    </location>
</feature>
<comment type="caution">
    <text evidence="2">The sequence shown here is derived from an EMBL/GenBank/DDBJ whole genome shotgun (WGS) entry which is preliminary data.</text>
</comment>
<proteinExistence type="predicted"/>
<dbReference type="EMBL" id="CAUYUJ010021131">
    <property type="protein sequence ID" value="CAK0902877.1"/>
    <property type="molecule type" value="Genomic_DNA"/>
</dbReference>
<dbReference type="Proteomes" id="UP001189429">
    <property type="component" value="Unassembled WGS sequence"/>
</dbReference>
<gene>
    <name evidence="2" type="ORF">PCOR1329_LOCUS79347</name>
</gene>
<feature type="region of interest" description="Disordered" evidence="1">
    <location>
        <begin position="1"/>
        <end position="41"/>
    </location>
</feature>
<organism evidence="2 3">
    <name type="scientific">Prorocentrum cordatum</name>
    <dbReference type="NCBI Taxonomy" id="2364126"/>
    <lineage>
        <taxon>Eukaryota</taxon>
        <taxon>Sar</taxon>
        <taxon>Alveolata</taxon>
        <taxon>Dinophyceae</taxon>
        <taxon>Prorocentrales</taxon>
        <taxon>Prorocentraceae</taxon>
        <taxon>Prorocentrum</taxon>
    </lineage>
</organism>
<reference evidence="2" key="1">
    <citation type="submission" date="2023-10" db="EMBL/GenBank/DDBJ databases">
        <authorList>
            <person name="Chen Y."/>
            <person name="Shah S."/>
            <person name="Dougan E. K."/>
            <person name="Thang M."/>
            <person name="Chan C."/>
        </authorList>
    </citation>
    <scope>NUCLEOTIDE SEQUENCE [LARGE SCALE GENOMIC DNA]</scope>
</reference>
<evidence type="ECO:0000256" key="1">
    <source>
        <dbReference type="SAM" id="MobiDB-lite"/>
    </source>
</evidence>
<name>A0ABN9XSC1_9DINO</name>
<feature type="compositionally biased region" description="Basic and acidic residues" evidence="1">
    <location>
        <begin position="1"/>
        <end position="20"/>
    </location>
</feature>
<evidence type="ECO:0000313" key="2">
    <source>
        <dbReference type="EMBL" id="CAK0902877.1"/>
    </source>
</evidence>
<feature type="region of interest" description="Disordered" evidence="1">
    <location>
        <begin position="57"/>
        <end position="113"/>
    </location>
</feature>
<accession>A0ABN9XSC1</accession>
<feature type="compositionally biased region" description="Low complexity" evidence="1">
    <location>
        <begin position="101"/>
        <end position="113"/>
    </location>
</feature>